<evidence type="ECO:0000313" key="1">
    <source>
        <dbReference type="EMBL" id="SVA02444.1"/>
    </source>
</evidence>
<dbReference type="AlphaFoldDB" id="A0A381SG57"/>
<name>A0A381SG57_9ZZZZ</name>
<sequence>MNYEYFSYRVIIMLYCNITTSKYCILQKENI</sequence>
<protein>
    <submittedName>
        <fullName evidence="1">Uncharacterized protein</fullName>
    </submittedName>
</protein>
<accession>A0A381SG57</accession>
<gene>
    <name evidence="1" type="ORF">METZ01_LOCUS55298</name>
</gene>
<dbReference type="EMBL" id="UINC01003005">
    <property type="protein sequence ID" value="SVA02444.1"/>
    <property type="molecule type" value="Genomic_DNA"/>
</dbReference>
<reference evidence="1" key="1">
    <citation type="submission" date="2018-05" db="EMBL/GenBank/DDBJ databases">
        <authorList>
            <person name="Lanie J.A."/>
            <person name="Ng W.-L."/>
            <person name="Kazmierczak K.M."/>
            <person name="Andrzejewski T.M."/>
            <person name="Davidsen T.M."/>
            <person name="Wayne K.J."/>
            <person name="Tettelin H."/>
            <person name="Glass J.I."/>
            <person name="Rusch D."/>
            <person name="Podicherti R."/>
            <person name="Tsui H.-C.T."/>
            <person name="Winkler M.E."/>
        </authorList>
    </citation>
    <scope>NUCLEOTIDE SEQUENCE</scope>
</reference>
<organism evidence="1">
    <name type="scientific">marine metagenome</name>
    <dbReference type="NCBI Taxonomy" id="408172"/>
    <lineage>
        <taxon>unclassified sequences</taxon>
        <taxon>metagenomes</taxon>
        <taxon>ecological metagenomes</taxon>
    </lineage>
</organism>
<proteinExistence type="predicted"/>